<dbReference type="AlphaFoldDB" id="A0AAJ6B4Q2"/>
<evidence type="ECO:0000256" key="1">
    <source>
        <dbReference type="SAM" id="Phobius"/>
    </source>
</evidence>
<feature type="transmembrane region" description="Helical" evidence="1">
    <location>
        <begin position="51"/>
        <end position="69"/>
    </location>
</feature>
<feature type="transmembrane region" description="Helical" evidence="1">
    <location>
        <begin position="90"/>
        <end position="110"/>
    </location>
</feature>
<dbReference type="InterPro" id="IPR012424">
    <property type="entry name" value="Conjugative_transposon_TraJ_C"/>
</dbReference>
<dbReference type="NCBIfam" id="TIGR03782">
    <property type="entry name" value="Bac_Flav_CT_J"/>
    <property type="match status" value="1"/>
</dbReference>
<dbReference type="Proteomes" id="UP001214530">
    <property type="component" value="Chromosome"/>
</dbReference>
<evidence type="ECO:0000313" key="3">
    <source>
        <dbReference type="EMBL" id="WEK17897.1"/>
    </source>
</evidence>
<keyword evidence="1" id="KW-0472">Membrane</keyword>
<protein>
    <submittedName>
        <fullName evidence="3">Conjugative transposon protein TraJ</fullName>
    </submittedName>
</protein>
<feature type="domain" description="Conjugative transposon TraJ C-terminal" evidence="2">
    <location>
        <begin position="29"/>
        <end position="402"/>
    </location>
</feature>
<feature type="transmembrane region" description="Helical" evidence="1">
    <location>
        <begin position="305"/>
        <end position="327"/>
    </location>
</feature>
<feature type="transmembrane region" description="Helical" evidence="1">
    <location>
        <begin position="226"/>
        <end position="247"/>
    </location>
</feature>
<dbReference type="EMBL" id="CP119313">
    <property type="protein sequence ID" value="WEK17897.1"/>
    <property type="molecule type" value="Genomic_DNA"/>
</dbReference>
<organism evidence="3 4">
    <name type="scientific">Candidatus Pedobacter colombiensis</name>
    <dbReference type="NCBI Taxonomy" id="3121371"/>
    <lineage>
        <taxon>Bacteria</taxon>
        <taxon>Pseudomonadati</taxon>
        <taxon>Bacteroidota</taxon>
        <taxon>Sphingobacteriia</taxon>
        <taxon>Sphingobacteriales</taxon>
        <taxon>Sphingobacteriaceae</taxon>
        <taxon>Pedobacter</taxon>
    </lineage>
</organism>
<proteinExistence type="predicted"/>
<feature type="transmembrane region" description="Helical" evidence="1">
    <location>
        <begin position="259"/>
        <end position="278"/>
    </location>
</feature>
<dbReference type="InterPro" id="IPR022393">
    <property type="entry name" value="Conjugative_transposon_TraJ"/>
</dbReference>
<sequence>MSKWRGIILWMIVGMVLPLSGQAQGMAKNIKSMQSVLEQLYNEMMPKCDKLIGVGSGIAGFAALFYIASRIWRHIANAEPVDFYPLFRPFVLGFCILNFPMVIAMINGVMKPTVTGTAAMMEDSNKAIELLLAEKERLVKQSAIYQMYVGQTGSGDKDKWLKYTQGLKDTDPAPDEGFLAGLGSDISFAMAKASYNFRNSVKQWMSEVLNVLYEAAALCINTLRTFQLIVLAILGPLVFGIAVFDGFQHTLTAWLAKYLNIYLWLPVANIFGSIIGTIQENMLHIDNSQIAQHGDTFFSPSDTGYLIFMIIAIVGYFTVPSVAGFIVNSGGGGAMGQKVTSMLSSSTSMATGRMAQGVSNIGDLKKNFNEGYSGKDGGSGLSGAVGRGIGGTSAYMASKLSGNNGKDNSDGKTS</sequence>
<reference evidence="3" key="1">
    <citation type="submission" date="2023-03" db="EMBL/GenBank/DDBJ databases">
        <title>Andean soil-derived lignocellulolytic bacterial consortium as a source of novel taxa and putative plastic-active enzymes.</title>
        <authorList>
            <person name="Diaz-Garcia L."/>
            <person name="Chuvochina M."/>
            <person name="Feuerriegel G."/>
            <person name="Bunk B."/>
            <person name="Sproer C."/>
            <person name="Streit W.R."/>
            <person name="Rodriguez L.M."/>
            <person name="Overmann J."/>
            <person name="Jimenez D.J."/>
        </authorList>
    </citation>
    <scope>NUCLEOTIDE SEQUENCE</scope>
    <source>
        <strain evidence="3">MAG 3858</strain>
    </source>
</reference>
<evidence type="ECO:0000313" key="4">
    <source>
        <dbReference type="Proteomes" id="UP001214530"/>
    </source>
</evidence>
<accession>A0AAJ6B4Q2</accession>
<gene>
    <name evidence="3" type="primary">traJ</name>
    <name evidence="3" type="ORF">P0Y49_13925</name>
</gene>
<keyword evidence="1" id="KW-0812">Transmembrane</keyword>
<evidence type="ECO:0000259" key="2">
    <source>
        <dbReference type="Pfam" id="PF07863"/>
    </source>
</evidence>
<name>A0AAJ6B4Q2_9SPHI</name>
<dbReference type="Pfam" id="PF07863">
    <property type="entry name" value="CtnDOT_TraJ"/>
    <property type="match status" value="1"/>
</dbReference>
<keyword evidence="1" id="KW-1133">Transmembrane helix</keyword>